<dbReference type="EMBL" id="VEPZ02001443">
    <property type="protein sequence ID" value="KAE8672606.1"/>
    <property type="molecule type" value="Genomic_DNA"/>
</dbReference>
<dbReference type="Proteomes" id="UP000436088">
    <property type="component" value="Unassembled WGS sequence"/>
</dbReference>
<reference evidence="1" key="1">
    <citation type="submission" date="2019-09" db="EMBL/GenBank/DDBJ databases">
        <title>Draft genome information of white flower Hibiscus syriacus.</title>
        <authorList>
            <person name="Kim Y.-M."/>
        </authorList>
    </citation>
    <scope>NUCLEOTIDE SEQUENCE [LARGE SCALE GENOMIC DNA]</scope>
    <source>
        <strain evidence="1">YM2019G1</strain>
    </source>
</reference>
<evidence type="ECO:0000313" key="1">
    <source>
        <dbReference type="EMBL" id="KAE8672606.1"/>
    </source>
</evidence>
<comment type="caution">
    <text evidence="1">The sequence shown here is derived from an EMBL/GenBank/DDBJ whole genome shotgun (WGS) entry which is preliminary data.</text>
</comment>
<accession>A0A6A2Y7K8</accession>
<sequence length="67" mass="7593">MKQERNSREAPPVSSDFEFSVSNYSMMSADELFFKGHQKVEGFSGLKRTHTGSKKVDKNVGYMEENG</sequence>
<organism evidence="1 2">
    <name type="scientific">Hibiscus syriacus</name>
    <name type="common">Rose of Sharon</name>
    <dbReference type="NCBI Taxonomy" id="106335"/>
    <lineage>
        <taxon>Eukaryota</taxon>
        <taxon>Viridiplantae</taxon>
        <taxon>Streptophyta</taxon>
        <taxon>Embryophyta</taxon>
        <taxon>Tracheophyta</taxon>
        <taxon>Spermatophyta</taxon>
        <taxon>Magnoliopsida</taxon>
        <taxon>eudicotyledons</taxon>
        <taxon>Gunneridae</taxon>
        <taxon>Pentapetalae</taxon>
        <taxon>rosids</taxon>
        <taxon>malvids</taxon>
        <taxon>Malvales</taxon>
        <taxon>Malvaceae</taxon>
        <taxon>Malvoideae</taxon>
        <taxon>Hibiscus</taxon>
    </lineage>
</organism>
<name>A0A6A2Y7K8_HIBSY</name>
<gene>
    <name evidence="1" type="ORF">F3Y22_tig00111837pilonHSYRG00714</name>
</gene>
<proteinExistence type="predicted"/>
<evidence type="ECO:0000313" key="2">
    <source>
        <dbReference type="Proteomes" id="UP000436088"/>
    </source>
</evidence>
<protein>
    <submittedName>
        <fullName evidence="1">Uncharacterized protein</fullName>
    </submittedName>
</protein>
<keyword evidence="2" id="KW-1185">Reference proteome</keyword>
<dbReference type="AlphaFoldDB" id="A0A6A2Y7K8"/>